<feature type="domain" description="Amidohydrolase-related" evidence="2">
    <location>
        <begin position="2"/>
        <end position="222"/>
    </location>
</feature>
<protein>
    <recommendedName>
        <fullName evidence="2">Amidohydrolase-related domain-containing protein</fullName>
    </recommendedName>
</protein>
<comment type="caution">
    <text evidence="3">The sequence shown here is derived from an EMBL/GenBank/DDBJ whole genome shotgun (WGS) entry which is preliminary data.</text>
</comment>
<dbReference type="PANTHER" id="PTHR11113:SF2">
    <property type="entry name" value="ADENINE DEAMINASE"/>
    <property type="match status" value="1"/>
</dbReference>
<dbReference type="EMBL" id="BARS01017905">
    <property type="protein sequence ID" value="GAF88547.1"/>
    <property type="molecule type" value="Genomic_DNA"/>
</dbReference>
<dbReference type="Pfam" id="PF01979">
    <property type="entry name" value="Amidohydro_1"/>
    <property type="match status" value="1"/>
</dbReference>
<dbReference type="InterPro" id="IPR032466">
    <property type="entry name" value="Metal_Hydrolase"/>
</dbReference>
<name>X0TK92_9ZZZZ</name>
<dbReference type="SUPFAM" id="SSF51556">
    <property type="entry name" value="Metallo-dependent hydrolases"/>
    <property type="match status" value="1"/>
</dbReference>
<dbReference type="AlphaFoldDB" id="X0TK92"/>
<evidence type="ECO:0000313" key="3">
    <source>
        <dbReference type="EMBL" id="GAF88547.1"/>
    </source>
</evidence>
<dbReference type="PANTHER" id="PTHR11113">
    <property type="entry name" value="N-ACETYLGLUCOSAMINE-6-PHOSPHATE DEACETYLASE"/>
    <property type="match status" value="1"/>
</dbReference>
<feature type="non-terminal residue" evidence="3">
    <location>
        <position position="1"/>
    </location>
</feature>
<accession>X0TK92</accession>
<proteinExistence type="predicted"/>
<sequence>PLPLDFYFMAPSCVPATHLETSGAELGAKEVQTALRWKNMIGLGELMNFPEVLSRDQEVIKKIKLARGKLVDGHAPGLSGRDLNAYLAAGIGSDHESTTFEEGREKLRRGMYLMIREGSSEKNLDELLSLVNDKTYKRCFFVVDDRTCADLLREGDIDAVVRKAISRGLDPIRALQMATINTAEYFRLYRAGAVAPGYIANLLVIDDLLKLSVGMVFYRGRLVAKEGEALFSTPRRTDPEITHTVNIKPFGIEALKIPAAKKSLPVIEIVPGQITT</sequence>
<dbReference type="Gene3D" id="3.20.20.140">
    <property type="entry name" value="Metal-dependent hydrolases"/>
    <property type="match status" value="1"/>
</dbReference>
<evidence type="ECO:0000256" key="1">
    <source>
        <dbReference type="ARBA" id="ARBA00022801"/>
    </source>
</evidence>
<organism evidence="3">
    <name type="scientific">marine sediment metagenome</name>
    <dbReference type="NCBI Taxonomy" id="412755"/>
    <lineage>
        <taxon>unclassified sequences</taxon>
        <taxon>metagenomes</taxon>
        <taxon>ecological metagenomes</taxon>
    </lineage>
</organism>
<evidence type="ECO:0000259" key="2">
    <source>
        <dbReference type="Pfam" id="PF01979"/>
    </source>
</evidence>
<dbReference type="GO" id="GO:0000034">
    <property type="term" value="F:adenine deaminase activity"/>
    <property type="evidence" value="ECO:0007669"/>
    <property type="project" value="TreeGrafter"/>
</dbReference>
<dbReference type="InterPro" id="IPR006680">
    <property type="entry name" value="Amidohydro-rel"/>
</dbReference>
<feature type="non-terminal residue" evidence="3">
    <location>
        <position position="276"/>
    </location>
</feature>
<gene>
    <name evidence="3" type="ORF">S01H1_29225</name>
</gene>
<keyword evidence="1" id="KW-0378">Hydrolase</keyword>
<reference evidence="3" key="1">
    <citation type="journal article" date="2014" name="Front. Microbiol.">
        <title>High frequency of phylogenetically diverse reductive dehalogenase-homologous genes in deep subseafloor sedimentary metagenomes.</title>
        <authorList>
            <person name="Kawai M."/>
            <person name="Futagami T."/>
            <person name="Toyoda A."/>
            <person name="Takaki Y."/>
            <person name="Nishi S."/>
            <person name="Hori S."/>
            <person name="Arai W."/>
            <person name="Tsubouchi T."/>
            <person name="Morono Y."/>
            <person name="Uchiyama I."/>
            <person name="Ito T."/>
            <person name="Fujiyama A."/>
            <person name="Inagaki F."/>
            <person name="Takami H."/>
        </authorList>
    </citation>
    <scope>NUCLEOTIDE SEQUENCE</scope>
    <source>
        <strain evidence="3">Expedition CK06-06</strain>
    </source>
</reference>